<dbReference type="InterPro" id="IPR017853">
    <property type="entry name" value="GH"/>
</dbReference>
<evidence type="ECO:0000256" key="6">
    <source>
        <dbReference type="ARBA" id="ARBA00022679"/>
    </source>
</evidence>
<protein>
    <recommendedName>
        <fullName evidence="4 10">4-alpha-glucanotransferase</fullName>
        <ecNumber evidence="3 10">2.4.1.25</ecNumber>
    </recommendedName>
    <alternativeName>
        <fullName evidence="8 10">Amylomaltase</fullName>
    </alternativeName>
    <alternativeName>
        <fullName evidence="9 10">Disproportionating enzyme</fullName>
    </alternativeName>
</protein>
<reference evidence="12 13" key="1">
    <citation type="journal article" date="2019" name="Int. J. Syst. Evol. Microbiol.">
        <title>The Global Catalogue of Microorganisms (GCM) 10K type strain sequencing project: providing services to taxonomists for standard genome sequencing and annotation.</title>
        <authorList>
            <consortium name="The Broad Institute Genomics Platform"/>
            <consortium name="The Broad Institute Genome Sequencing Center for Infectious Disease"/>
            <person name="Wu L."/>
            <person name="Ma J."/>
        </authorList>
    </citation>
    <scope>NUCLEOTIDE SEQUENCE [LARGE SCALE GENOMIC DNA]</scope>
    <source>
        <strain evidence="12 13">JCM 14917</strain>
    </source>
</reference>
<dbReference type="NCBIfam" id="TIGR00217">
    <property type="entry name" value="malQ"/>
    <property type="match status" value="1"/>
</dbReference>
<evidence type="ECO:0000256" key="7">
    <source>
        <dbReference type="ARBA" id="ARBA00023277"/>
    </source>
</evidence>
<evidence type="ECO:0000256" key="1">
    <source>
        <dbReference type="ARBA" id="ARBA00000439"/>
    </source>
</evidence>
<gene>
    <name evidence="12" type="primary">malQ</name>
    <name evidence="12" type="ORF">GCM10009784_07530</name>
</gene>
<dbReference type="Proteomes" id="UP001500974">
    <property type="component" value="Unassembled WGS sequence"/>
</dbReference>
<evidence type="ECO:0000256" key="9">
    <source>
        <dbReference type="ARBA" id="ARBA00031501"/>
    </source>
</evidence>
<feature type="domain" description="MalQ N-terminal beta-sandwich" evidence="11">
    <location>
        <begin position="68"/>
        <end position="156"/>
    </location>
</feature>
<dbReference type="Pfam" id="PF21226">
    <property type="entry name" value="MalQ_N"/>
    <property type="match status" value="1"/>
</dbReference>
<organism evidence="12 13">
    <name type="scientific">Arthrobacter parietis</name>
    <dbReference type="NCBI Taxonomy" id="271434"/>
    <lineage>
        <taxon>Bacteria</taxon>
        <taxon>Bacillati</taxon>
        <taxon>Actinomycetota</taxon>
        <taxon>Actinomycetes</taxon>
        <taxon>Micrococcales</taxon>
        <taxon>Micrococcaceae</taxon>
        <taxon>Arthrobacter</taxon>
    </lineage>
</organism>
<proteinExistence type="inferred from homology"/>
<evidence type="ECO:0000256" key="3">
    <source>
        <dbReference type="ARBA" id="ARBA00012560"/>
    </source>
</evidence>
<evidence type="ECO:0000256" key="5">
    <source>
        <dbReference type="ARBA" id="ARBA00022676"/>
    </source>
</evidence>
<evidence type="ECO:0000256" key="4">
    <source>
        <dbReference type="ARBA" id="ARBA00020295"/>
    </source>
</evidence>
<comment type="catalytic activity">
    <reaction evidence="1 10">
        <text>Transfers a segment of a (1-&gt;4)-alpha-D-glucan to a new position in an acceptor, which may be glucose or a (1-&gt;4)-alpha-D-glucan.</text>
        <dbReference type="EC" id="2.4.1.25"/>
    </reaction>
</comment>
<dbReference type="Pfam" id="PF02446">
    <property type="entry name" value="Glyco_hydro_77"/>
    <property type="match status" value="1"/>
</dbReference>
<accession>A0ABN3ARE7</accession>
<evidence type="ECO:0000259" key="11">
    <source>
        <dbReference type="Pfam" id="PF21226"/>
    </source>
</evidence>
<evidence type="ECO:0000313" key="13">
    <source>
        <dbReference type="Proteomes" id="UP001500974"/>
    </source>
</evidence>
<evidence type="ECO:0000256" key="2">
    <source>
        <dbReference type="ARBA" id="ARBA00005684"/>
    </source>
</evidence>
<dbReference type="Gene3D" id="3.20.20.80">
    <property type="entry name" value="Glycosidases"/>
    <property type="match status" value="1"/>
</dbReference>
<keyword evidence="13" id="KW-1185">Reference proteome</keyword>
<name>A0ABN3ARE7_9MICC</name>
<dbReference type="RefSeq" id="WP_346027529.1">
    <property type="nucleotide sequence ID" value="NZ_BAAAON010000001.1"/>
</dbReference>
<evidence type="ECO:0000313" key="12">
    <source>
        <dbReference type="EMBL" id="GAA2173400.1"/>
    </source>
</evidence>
<evidence type="ECO:0000256" key="10">
    <source>
        <dbReference type="RuleBase" id="RU361207"/>
    </source>
</evidence>
<dbReference type="SUPFAM" id="SSF51445">
    <property type="entry name" value="(Trans)glycosidases"/>
    <property type="match status" value="1"/>
</dbReference>
<keyword evidence="7 10" id="KW-0119">Carbohydrate metabolism</keyword>
<evidence type="ECO:0000256" key="8">
    <source>
        <dbReference type="ARBA" id="ARBA00031423"/>
    </source>
</evidence>
<sequence length="690" mass="75369">MAQLTPLQQLAEQHRVGITFKGWDGTPQTVSDETLIAVLTALGVPCATNDDVAASLREAERAPWLRTLPPAVVIRDGDATTVPVTVPAGTMPSIRVLLEDGTERTLPPGSARTREVNGTEVSRFTVEIPLDLPLGWHTLTVGFESGAADCALVVTPRKLTTADSLTRTWGLMAQLYSVRSRSSWGIGDLDDLARLAEISADKGAGFVLINPLHAAQPKPPVEASPYLPTTRRFFNPIYLRVENVVEFGDLPAAQAHTVRDLAAGFRAANENSDIIDRDPSYAAKLQALELVFAVPRQPQREEAFQRFRSEAGPGLENFALWSALAETLAEGAAEWSDPEFLEAQRTGLEDRIEFHAWLQWLCDEQLKAVQQAAMEAGMNLGIMHDLAVGVHPAGADAWTLRDVLASGISVGAPPDMFNQQGQDWAQPPWHPERLAESGYAAYRDMLRTILRHAGGIRIDHILGLFRLWWIPQGSMPGDGAYVYYDHEALIGILALEAERAAAVVVGEDLGVFEPGVQEYLAERGVLGTSILWFEYDDDEPRPAEQYRTACLTTVTTHDLPPSAGYLAGRHVELREQLGLLGRPVEEEKSADREAQERVLSLVRSTTGSVPATVQETVEAMHAFIAQTPSVLLGVALTDAVGEERTQNQPGTTAEQYPNWQVPLAGPAGVVLVEDLPDLERFDDLVRALQR</sequence>
<dbReference type="EC" id="2.4.1.25" evidence="3 10"/>
<keyword evidence="6 10" id="KW-0808">Transferase</keyword>
<dbReference type="InterPro" id="IPR003385">
    <property type="entry name" value="Glyco_hydro_77"/>
</dbReference>
<keyword evidence="5 10" id="KW-0328">Glycosyltransferase</keyword>
<comment type="similarity">
    <text evidence="2 10">Belongs to the disproportionating enzyme family.</text>
</comment>
<dbReference type="PANTHER" id="PTHR32438:SF5">
    <property type="entry name" value="4-ALPHA-GLUCANOTRANSFERASE DPE1, CHLOROPLASTIC_AMYLOPLASTIC"/>
    <property type="match status" value="1"/>
</dbReference>
<dbReference type="InterPro" id="IPR048458">
    <property type="entry name" value="MalQ_N"/>
</dbReference>
<comment type="caution">
    <text evidence="12">The sequence shown here is derived from an EMBL/GenBank/DDBJ whole genome shotgun (WGS) entry which is preliminary data.</text>
</comment>
<dbReference type="PANTHER" id="PTHR32438">
    <property type="entry name" value="4-ALPHA-GLUCANOTRANSFERASE DPE1, CHLOROPLASTIC/AMYLOPLASTIC"/>
    <property type="match status" value="1"/>
</dbReference>
<dbReference type="EMBL" id="BAAAON010000001">
    <property type="protein sequence ID" value="GAA2173400.1"/>
    <property type="molecule type" value="Genomic_DNA"/>
</dbReference>